<dbReference type="SUPFAM" id="SSF56601">
    <property type="entry name" value="beta-lactamase/transpeptidase-like"/>
    <property type="match status" value="1"/>
</dbReference>
<keyword evidence="6" id="KW-0328">Glycosyltransferase</keyword>
<dbReference type="InterPro" id="IPR036138">
    <property type="entry name" value="PBP_dimer_sf"/>
</dbReference>
<dbReference type="GO" id="GO:0051301">
    <property type="term" value="P:cell division"/>
    <property type="evidence" value="ECO:0007669"/>
    <property type="project" value="UniProtKB-KW"/>
</dbReference>
<name>A0A0G4B4K6_9BACT</name>
<comment type="subcellular location">
    <subcellularLocation>
        <location evidence="1">Membrane</location>
    </subcellularLocation>
</comment>
<reference evidence="6 7" key="1">
    <citation type="journal article" date="2015" name="Nature">
        <title>rRNA introns, odd ribosomes, and small enigmatic genomes across a large radiation of phyla.</title>
        <authorList>
            <person name="Brown C.T."/>
            <person name="Hug L.A."/>
            <person name="Thomas B.C."/>
            <person name="Sharon I."/>
            <person name="Castelle C.J."/>
            <person name="Singh A."/>
            <person name="Wilkins M.J."/>
            <person name="Williams K.H."/>
            <person name="Banfield J.F."/>
        </authorList>
    </citation>
    <scope>NUCLEOTIDE SEQUENCE [LARGE SCALE GENOMIC DNA]</scope>
</reference>
<dbReference type="AlphaFoldDB" id="A0A0G4B4K6"/>
<evidence type="ECO:0000256" key="3">
    <source>
        <dbReference type="SAM" id="Phobius"/>
    </source>
</evidence>
<protein>
    <submittedName>
        <fullName evidence="6">Peptidoglycan glycosyltransferase, cell division protein FtsI (Penicillin-binding protein 3)</fullName>
        <ecNumber evidence="6">2.4.1.129</ecNumber>
    </submittedName>
</protein>
<organism evidence="6 7">
    <name type="scientific">Berkelbacteria bacterium GW2011_GWE1_39_12</name>
    <dbReference type="NCBI Taxonomy" id="1618337"/>
    <lineage>
        <taxon>Bacteria</taxon>
        <taxon>Candidatus Berkelbacteria</taxon>
    </lineage>
</organism>
<evidence type="ECO:0000313" key="7">
    <source>
        <dbReference type="Proteomes" id="UP000035648"/>
    </source>
</evidence>
<dbReference type="Pfam" id="PF00905">
    <property type="entry name" value="Transpeptidase"/>
    <property type="match status" value="1"/>
</dbReference>
<keyword evidence="6" id="KW-0808">Transferase</keyword>
<dbReference type="InterPro" id="IPR050515">
    <property type="entry name" value="Beta-lactam/transpept"/>
</dbReference>
<dbReference type="PANTHER" id="PTHR30627:SF1">
    <property type="entry name" value="PEPTIDOGLYCAN D,D-TRANSPEPTIDASE FTSI"/>
    <property type="match status" value="1"/>
</dbReference>
<dbReference type="Gene3D" id="3.90.1310.10">
    <property type="entry name" value="Penicillin-binding protein 2a (Domain 2)"/>
    <property type="match status" value="1"/>
</dbReference>
<dbReference type="InterPro" id="IPR001460">
    <property type="entry name" value="PCN-bd_Tpept"/>
</dbReference>
<dbReference type="SUPFAM" id="SSF56519">
    <property type="entry name" value="Penicillin binding protein dimerisation domain"/>
    <property type="match status" value="1"/>
</dbReference>
<keyword evidence="6" id="KW-0131">Cell cycle</keyword>
<sequence>MPTNSYGTKEFHKRIQIVGAIFVLIAFSLGYRLFQKQIVQHSAYAAQAENQYMVKHDTPALRGNIYFSDMFPAATNSRMYQVLAVPRQIKDKDTAAKKIAPLLGMDEKELFKTINNDKYYVPPIKKKISEEEGQKVADLKISGVTVMPQSIRLYPEGELASQVLGFVDAQGDGHYGVEGYFNNELKGVGGETYGEQDTKGNVIGINSTLDARNGTNYVLTINHDIQYEVEQVLKESVEKYKADSGSIAISDPKTGAILAMANYPTYDSNNASKVTDQSLFNNAAINNAWEPGSVFKPFAMAAAINENKIQPDTTEVFGSEVAVNGYKIHTSTNKAYGKETMTQVLENSDNVAMVWISELLGKDSIYKYFKSFGFGRKTGIELDTESPGDLSDSKKWSDVQRATVTFGQGLTSTPLQILSATASLANKGKLMQPYIVSKSIDYSNKEDIRKPKEIAEVLSEETANKTVDMMISVVVNGHGKRAAVQGYEVAGKTGTAQVPKPGGGYYDDRHIGSFVGFAPAHDPKFAMVVRLDNPKNVDWAESSAAPTFGEIARWLLDYYNIPKTQ</sequence>
<evidence type="ECO:0000259" key="5">
    <source>
        <dbReference type="Pfam" id="PF03717"/>
    </source>
</evidence>
<dbReference type="InterPro" id="IPR005311">
    <property type="entry name" value="PBP_dimer"/>
</dbReference>
<dbReference type="EMBL" id="CP011213">
    <property type="protein sequence ID" value="AKM81937.1"/>
    <property type="molecule type" value="Genomic_DNA"/>
</dbReference>
<keyword evidence="3" id="KW-1133">Transmembrane helix</keyword>
<accession>A0A0G4B4K6</accession>
<dbReference type="GO" id="GO:0005886">
    <property type="term" value="C:plasma membrane"/>
    <property type="evidence" value="ECO:0007669"/>
    <property type="project" value="TreeGrafter"/>
</dbReference>
<dbReference type="InterPro" id="IPR012338">
    <property type="entry name" value="Beta-lactam/transpept-like"/>
</dbReference>
<dbReference type="GO" id="GO:0016757">
    <property type="term" value="F:glycosyltransferase activity"/>
    <property type="evidence" value="ECO:0007669"/>
    <property type="project" value="UniProtKB-KW"/>
</dbReference>
<evidence type="ECO:0000256" key="1">
    <source>
        <dbReference type="ARBA" id="ARBA00004370"/>
    </source>
</evidence>
<dbReference type="Gene3D" id="3.40.710.10">
    <property type="entry name" value="DD-peptidase/beta-lactamase superfamily"/>
    <property type="match status" value="1"/>
</dbReference>
<dbReference type="PANTHER" id="PTHR30627">
    <property type="entry name" value="PEPTIDOGLYCAN D,D-TRANSPEPTIDASE"/>
    <property type="match status" value="1"/>
</dbReference>
<evidence type="ECO:0000259" key="4">
    <source>
        <dbReference type="Pfam" id="PF00905"/>
    </source>
</evidence>
<evidence type="ECO:0000313" key="6">
    <source>
        <dbReference type="EMBL" id="AKM81937.1"/>
    </source>
</evidence>
<feature type="transmembrane region" description="Helical" evidence="3">
    <location>
        <begin position="15"/>
        <end position="34"/>
    </location>
</feature>
<dbReference type="Pfam" id="PF03717">
    <property type="entry name" value="PBP_dimer"/>
    <property type="match status" value="1"/>
</dbReference>
<dbReference type="Gene3D" id="3.30.450.330">
    <property type="match status" value="1"/>
</dbReference>
<keyword evidence="6" id="KW-0132">Cell division</keyword>
<gene>
    <name evidence="6" type="ORF">UT28_C0001G0122</name>
</gene>
<feature type="domain" description="Penicillin-binding protein transpeptidase" evidence="4">
    <location>
        <begin position="245"/>
        <end position="551"/>
    </location>
</feature>
<keyword evidence="2 3" id="KW-0472">Membrane</keyword>
<dbReference type="EC" id="2.4.1.129" evidence="6"/>
<proteinExistence type="predicted"/>
<dbReference type="GO" id="GO:0008658">
    <property type="term" value="F:penicillin binding"/>
    <property type="evidence" value="ECO:0007669"/>
    <property type="project" value="InterPro"/>
</dbReference>
<dbReference type="Proteomes" id="UP000035648">
    <property type="component" value="Chromosome"/>
</dbReference>
<keyword evidence="3" id="KW-0812">Transmembrane</keyword>
<feature type="domain" description="Penicillin-binding protein dimerisation" evidence="5">
    <location>
        <begin position="58"/>
        <end position="203"/>
    </location>
</feature>
<dbReference type="STRING" id="1618337.UT28_C0001G0122"/>
<dbReference type="KEGG" id="bbgw:UT28_C0001G0122"/>
<dbReference type="GO" id="GO:0071555">
    <property type="term" value="P:cell wall organization"/>
    <property type="evidence" value="ECO:0007669"/>
    <property type="project" value="TreeGrafter"/>
</dbReference>
<evidence type="ECO:0000256" key="2">
    <source>
        <dbReference type="ARBA" id="ARBA00023136"/>
    </source>
</evidence>